<evidence type="ECO:0000313" key="10">
    <source>
        <dbReference type="Proteomes" id="UP000262954"/>
    </source>
</evidence>
<comment type="similarity">
    <text evidence="2">Belongs to the SusD family.</text>
</comment>
<evidence type="ECO:0000256" key="4">
    <source>
        <dbReference type="ARBA" id="ARBA00023136"/>
    </source>
</evidence>
<dbReference type="GeneID" id="92929680"/>
<evidence type="ECO:0000256" key="3">
    <source>
        <dbReference type="ARBA" id="ARBA00022729"/>
    </source>
</evidence>
<dbReference type="InterPro" id="IPR033985">
    <property type="entry name" value="SusD-like_N"/>
</dbReference>
<feature type="chain" id="PRO_5030062739" evidence="6">
    <location>
        <begin position="27"/>
        <end position="490"/>
    </location>
</feature>
<keyword evidence="3 6" id="KW-0732">Signal</keyword>
<comment type="subcellular location">
    <subcellularLocation>
        <location evidence="1">Cell outer membrane</location>
    </subcellularLocation>
</comment>
<gene>
    <name evidence="9" type="ORF">DDY73_07405</name>
</gene>
<evidence type="ECO:0000259" key="8">
    <source>
        <dbReference type="Pfam" id="PF14322"/>
    </source>
</evidence>
<keyword evidence="5" id="KW-0998">Cell outer membrane</keyword>
<proteinExistence type="inferred from homology"/>
<dbReference type="Pfam" id="PF14322">
    <property type="entry name" value="SusD-like_3"/>
    <property type="match status" value="1"/>
</dbReference>
<feature type="signal peptide" evidence="6">
    <location>
        <begin position="1"/>
        <end position="26"/>
    </location>
</feature>
<evidence type="ECO:0000256" key="1">
    <source>
        <dbReference type="ARBA" id="ARBA00004442"/>
    </source>
</evidence>
<dbReference type="InterPro" id="IPR012944">
    <property type="entry name" value="SusD_RagB_dom"/>
</dbReference>
<feature type="domain" description="SusD-like N-terminal" evidence="8">
    <location>
        <begin position="26"/>
        <end position="213"/>
    </location>
</feature>
<dbReference type="RefSeq" id="WP_022601429.1">
    <property type="nucleotide sequence ID" value="NZ_AP028032.1"/>
</dbReference>
<dbReference type="EMBL" id="DNWC01000095">
    <property type="protein sequence ID" value="HBJ08819.1"/>
    <property type="molecule type" value="Genomic_DNA"/>
</dbReference>
<dbReference type="SUPFAM" id="SSF48452">
    <property type="entry name" value="TPR-like"/>
    <property type="match status" value="1"/>
</dbReference>
<evidence type="ECO:0000256" key="6">
    <source>
        <dbReference type="SAM" id="SignalP"/>
    </source>
</evidence>
<protein>
    <submittedName>
        <fullName evidence="9">RagB/SusD family nutrient uptake outer membrane protein</fullName>
    </submittedName>
</protein>
<dbReference type="Gene3D" id="1.25.40.390">
    <property type="match status" value="1"/>
</dbReference>
<dbReference type="Proteomes" id="UP000262954">
    <property type="component" value="Unassembled WGS sequence"/>
</dbReference>
<feature type="domain" description="RagB/SusD" evidence="7">
    <location>
        <begin position="358"/>
        <end position="457"/>
    </location>
</feature>
<evidence type="ECO:0000256" key="2">
    <source>
        <dbReference type="ARBA" id="ARBA00006275"/>
    </source>
</evidence>
<dbReference type="GO" id="GO:0009279">
    <property type="term" value="C:cell outer membrane"/>
    <property type="evidence" value="ECO:0007669"/>
    <property type="project" value="UniProtKB-SubCell"/>
</dbReference>
<keyword evidence="4" id="KW-0472">Membrane</keyword>
<sequence>MKTIKYIKLLLCVTVLPLLLASCANFLDVNPKAEVLDKDLFETDEGVEDALYGVYTTYRSNEIYGKYISILYPEAMSLNFSAKGGGGLDYLAHADFENASARSLCNATWKKSYQAIGYVNNIIQNLEAISPTKFRYYNLYKGEALGLRAMLHFDLLRLFAVDYNANDREAWNKAIPYVTRYSYDITPFYTVGEVYNKVIKDLKDAEVCLEEDRQLVQAERTNIGSSFTDCRVIHMNLYAVQALLARVYWMKQDMDSAAIYAKKVIDSQKFPLMTSSDFVQFERGVLNMKETIFGLYAPTYASNCYSIFGKTGSTDMLTLNPDYENWYSDTQGPTPEGSDLRLSAWFGSTLEVSPACVKMINSMFDSGSTDSQYSGDSYLGVSLIRVPEMYYIMAEALLEKDPQQATAYFDKVIESRGMVKFADRVEGGITADDIYIERRKEFYGEGQQWFNMKRLKKDIQISESNVLDGRLDKNYKMLIPNDEDLRDNYE</sequence>
<dbReference type="PROSITE" id="PS51257">
    <property type="entry name" value="PROKAR_LIPOPROTEIN"/>
    <property type="match status" value="1"/>
</dbReference>
<evidence type="ECO:0000313" key="9">
    <source>
        <dbReference type="EMBL" id="HBJ08819.1"/>
    </source>
</evidence>
<evidence type="ECO:0000256" key="5">
    <source>
        <dbReference type="ARBA" id="ARBA00023237"/>
    </source>
</evidence>
<dbReference type="Pfam" id="PF07980">
    <property type="entry name" value="SusD_RagB"/>
    <property type="match status" value="1"/>
</dbReference>
<evidence type="ECO:0000259" key="7">
    <source>
        <dbReference type="Pfam" id="PF07980"/>
    </source>
</evidence>
<accession>A0A316R3A1</accession>
<dbReference type="Gene3D" id="1.25.40.900">
    <property type="match status" value="1"/>
</dbReference>
<organism evidence="9 10">
    <name type="scientific">Coprobacter fastidiosus</name>
    <dbReference type="NCBI Taxonomy" id="1099853"/>
    <lineage>
        <taxon>Bacteria</taxon>
        <taxon>Pseudomonadati</taxon>
        <taxon>Bacteroidota</taxon>
        <taxon>Bacteroidia</taxon>
        <taxon>Bacteroidales</taxon>
        <taxon>Barnesiellaceae</taxon>
        <taxon>Coprobacter</taxon>
    </lineage>
</organism>
<reference evidence="9 10" key="1">
    <citation type="journal article" date="2018" name="Nat. Biotechnol.">
        <title>A standardized bacterial taxonomy based on genome phylogeny substantially revises the tree of life.</title>
        <authorList>
            <person name="Parks D.H."/>
            <person name="Chuvochina M."/>
            <person name="Waite D.W."/>
            <person name="Rinke C."/>
            <person name="Skarshewski A."/>
            <person name="Chaumeil P.A."/>
            <person name="Hugenholtz P."/>
        </authorList>
    </citation>
    <scope>NUCLEOTIDE SEQUENCE [LARGE SCALE GENOMIC DNA]</scope>
    <source>
        <strain evidence="9">UBA11482</strain>
    </source>
</reference>
<comment type="caution">
    <text evidence="9">The sequence shown here is derived from an EMBL/GenBank/DDBJ whole genome shotgun (WGS) entry which is preliminary data.</text>
</comment>
<dbReference type="InterPro" id="IPR011990">
    <property type="entry name" value="TPR-like_helical_dom_sf"/>
</dbReference>
<dbReference type="AlphaFoldDB" id="A0A316R3A1"/>
<name>A0A316R3A1_9BACT</name>